<reference evidence="16" key="1">
    <citation type="journal article" date="2013" name="Stand. Genomic Sci.">
        <title>Complete genome sequence of Desulfocapsa sulfexigens, a marine deltaproteobacterium specialized in disproportionating inorganic sulfur compounds.</title>
        <authorList>
            <person name="Finster K.W."/>
            <person name="Kjeldsen K.U."/>
            <person name="Kube M."/>
            <person name="Reinhardt R."/>
            <person name="Mussmann M."/>
            <person name="Amann R."/>
            <person name="Schreiber L."/>
        </authorList>
    </citation>
    <scope>NUCLEOTIDE SEQUENCE [LARGE SCALE GENOMIC DNA]</scope>
    <source>
        <strain evidence="16">DSM 10523 / SB164P1</strain>
    </source>
</reference>
<dbReference type="GO" id="GO:0003677">
    <property type="term" value="F:DNA binding"/>
    <property type="evidence" value="ECO:0007669"/>
    <property type="project" value="UniProtKB-KW"/>
</dbReference>
<evidence type="ECO:0000256" key="5">
    <source>
        <dbReference type="ARBA" id="ARBA00014046"/>
    </source>
</evidence>
<dbReference type="eggNOG" id="COG0415">
    <property type="taxonomic scope" value="Bacteria"/>
</dbReference>
<evidence type="ECO:0000259" key="14">
    <source>
        <dbReference type="PROSITE" id="PS51645"/>
    </source>
</evidence>
<dbReference type="Gene3D" id="3.40.50.620">
    <property type="entry name" value="HUPs"/>
    <property type="match status" value="1"/>
</dbReference>
<dbReference type="EC" id="4.1.99.3" evidence="4"/>
<dbReference type="NCBIfam" id="TIGR00591">
    <property type="entry name" value="phr2"/>
    <property type="match status" value="1"/>
</dbReference>
<evidence type="ECO:0000256" key="9">
    <source>
        <dbReference type="ARBA" id="ARBA00023125"/>
    </source>
</evidence>
<evidence type="ECO:0000256" key="6">
    <source>
        <dbReference type="ARBA" id="ARBA00022630"/>
    </source>
</evidence>
<dbReference type="Gene3D" id="1.10.579.10">
    <property type="entry name" value="DNA Cyclobutane Dipyrimidine Photolyase, subunit A, domain 3"/>
    <property type="match status" value="1"/>
</dbReference>
<dbReference type="InterPro" id="IPR052219">
    <property type="entry name" value="Photolyase_Class-2"/>
</dbReference>
<evidence type="ECO:0000256" key="12">
    <source>
        <dbReference type="ARBA" id="ARBA00031671"/>
    </source>
</evidence>
<organism evidence="15 16">
    <name type="scientific">Desulfocapsa sulfexigens (strain DSM 10523 / SB164P1)</name>
    <dbReference type="NCBI Taxonomy" id="1167006"/>
    <lineage>
        <taxon>Bacteria</taxon>
        <taxon>Pseudomonadati</taxon>
        <taxon>Thermodesulfobacteriota</taxon>
        <taxon>Desulfobulbia</taxon>
        <taxon>Desulfobulbales</taxon>
        <taxon>Desulfocapsaceae</taxon>
        <taxon>Desulfocapsa</taxon>
    </lineage>
</organism>
<dbReference type="PROSITE" id="PS51645">
    <property type="entry name" value="PHR_CRY_ALPHA_BETA"/>
    <property type="match status" value="1"/>
</dbReference>
<dbReference type="Gene3D" id="1.25.40.80">
    <property type="match status" value="1"/>
</dbReference>
<dbReference type="InterPro" id="IPR006050">
    <property type="entry name" value="DNA_photolyase_N"/>
</dbReference>
<dbReference type="SUPFAM" id="SSF52425">
    <property type="entry name" value="Cryptochrome/photolyase, N-terminal domain"/>
    <property type="match status" value="1"/>
</dbReference>
<comment type="catalytic activity">
    <reaction evidence="13">
        <text>cyclobutadipyrimidine (in DNA) = 2 pyrimidine residues (in DNA).</text>
        <dbReference type="EC" id="4.1.99.3"/>
    </reaction>
</comment>
<dbReference type="InterPro" id="IPR008148">
    <property type="entry name" value="DNA_photolyase_2"/>
</dbReference>
<keyword evidence="8" id="KW-0274">FAD</keyword>
<comment type="cofactor">
    <cofactor evidence="2">
        <name>FAD</name>
        <dbReference type="ChEBI" id="CHEBI:57692"/>
    </cofactor>
</comment>
<dbReference type="InterPro" id="IPR036155">
    <property type="entry name" value="Crypto/Photolyase_N_sf"/>
</dbReference>
<protein>
    <recommendedName>
        <fullName evidence="5">Deoxyribodipyrimidine photo-lyase</fullName>
        <ecNumber evidence="4">4.1.99.3</ecNumber>
    </recommendedName>
    <alternativeName>
        <fullName evidence="12">DNA photolyase</fullName>
    </alternativeName>
</protein>
<dbReference type="AlphaFoldDB" id="M1PCP5"/>
<keyword evidence="16" id="KW-1185">Reference proteome</keyword>
<evidence type="ECO:0000256" key="8">
    <source>
        <dbReference type="ARBA" id="ARBA00022827"/>
    </source>
</evidence>
<dbReference type="GO" id="GO:0000719">
    <property type="term" value="P:photoreactive repair"/>
    <property type="evidence" value="ECO:0007669"/>
    <property type="project" value="TreeGrafter"/>
</dbReference>
<evidence type="ECO:0000256" key="3">
    <source>
        <dbReference type="ARBA" id="ARBA00006409"/>
    </source>
</evidence>
<evidence type="ECO:0000256" key="4">
    <source>
        <dbReference type="ARBA" id="ARBA00013149"/>
    </source>
</evidence>
<dbReference type="Proteomes" id="UP000011721">
    <property type="component" value="Chromosome"/>
</dbReference>
<accession>M1PCP5</accession>
<keyword evidence="9" id="KW-0238">DNA-binding</keyword>
<evidence type="ECO:0000256" key="13">
    <source>
        <dbReference type="ARBA" id="ARBA00033999"/>
    </source>
</evidence>
<dbReference type="InterPro" id="IPR036134">
    <property type="entry name" value="Crypto/Photolyase_FAD-like_sf"/>
</dbReference>
<sequence length="459" mass="53274">MNWKRTVDQERSRLLQRGHLGDGPVIYWMSRDQRVHDNWALLYAQERALALHRGLIVVFCIDLDYPAANLRHVAFLLHGLEELQHTLQKAAIGFYLLHGAPDIALPPFLKKINPALLITDFDPLRIKKQWKKDTLQYCSMPVFEVDAHNIVPCWLASDKREYAAYTIRKKIQRLLPRFLTDFPPLEKHPYSSATQPFSARTYLKQIKDKSVAEVHWIHPGERAGKNLLAEFLAHGLHSYSTERNNPCLDGQSNLSPYFHFGQLAPQRVAWEVEKSPADLENKEAYLEELIIRRELSDNFCYYSHDYDRCTTFPDWAGKSLDIHRGDVRSYVANLQTLESATTEDELWNACQQDLAEQGKLHGYLRMYWAKKILEWSTSPEEAMYNAIYLNDKYSLDGRDPNGYAGVAWSIGGVHDRAWAERPVFGKIRYMNSNGCKRKFDIACYLKRVKKPDYHRNSAL</sequence>
<dbReference type="InterPro" id="IPR032673">
    <property type="entry name" value="DNA_photolyase_2_CS"/>
</dbReference>
<dbReference type="EMBL" id="CP003985">
    <property type="protein sequence ID" value="AGF77495.1"/>
    <property type="molecule type" value="Genomic_DNA"/>
</dbReference>
<dbReference type="FunFam" id="3.40.50.620:FF:000110">
    <property type="entry name" value="Deoxyribodipyrimidine photolyase"/>
    <property type="match status" value="1"/>
</dbReference>
<dbReference type="STRING" id="1167006.UWK_00921"/>
<evidence type="ECO:0000256" key="7">
    <source>
        <dbReference type="ARBA" id="ARBA00022763"/>
    </source>
</evidence>
<keyword evidence="11 15" id="KW-0456">Lyase</keyword>
<dbReference type="KEGG" id="dsf:UWK_00921"/>
<dbReference type="GO" id="GO:0003904">
    <property type="term" value="F:deoxyribodipyrimidine photo-lyase activity"/>
    <property type="evidence" value="ECO:0007669"/>
    <property type="project" value="UniProtKB-EC"/>
</dbReference>
<feature type="domain" description="Photolyase/cryptochrome alpha/beta" evidence="14">
    <location>
        <begin position="23"/>
        <end position="153"/>
    </location>
</feature>
<evidence type="ECO:0000256" key="2">
    <source>
        <dbReference type="ARBA" id="ARBA00001974"/>
    </source>
</evidence>
<evidence type="ECO:0000256" key="1">
    <source>
        <dbReference type="ARBA" id="ARBA00001932"/>
    </source>
</evidence>
<dbReference type="OrthoDB" id="9772484at2"/>
<dbReference type="PANTHER" id="PTHR10211">
    <property type="entry name" value="DEOXYRIBODIPYRIMIDINE PHOTOLYASE"/>
    <property type="match status" value="1"/>
</dbReference>
<dbReference type="PATRIC" id="fig|1167006.5.peg.1033"/>
<evidence type="ECO:0000313" key="16">
    <source>
        <dbReference type="Proteomes" id="UP000011721"/>
    </source>
</evidence>
<evidence type="ECO:0000256" key="10">
    <source>
        <dbReference type="ARBA" id="ARBA00023204"/>
    </source>
</evidence>
<dbReference type="PROSITE" id="PS01084">
    <property type="entry name" value="DNA_PHOTOLYASES_2_2"/>
    <property type="match status" value="1"/>
</dbReference>
<dbReference type="PANTHER" id="PTHR10211:SF0">
    <property type="entry name" value="DEOXYRIBODIPYRIMIDINE PHOTO-LYASE"/>
    <property type="match status" value="1"/>
</dbReference>
<comment type="cofactor">
    <cofactor evidence="1">
        <name>(6R)-5,10-methylene-5,6,7,8-tetrahydrofolate</name>
        <dbReference type="ChEBI" id="CHEBI:15636"/>
    </cofactor>
</comment>
<dbReference type="FunFam" id="1.25.40.80:FF:000004">
    <property type="entry name" value="Deoxyribodipyrimidine photolyase"/>
    <property type="match status" value="1"/>
</dbReference>
<comment type="similarity">
    <text evidence="3">Belongs to the DNA photolyase class-2 family.</text>
</comment>
<name>M1PCP5_DESSD</name>
<evidence type="ECO:0000256" key="11">
    <source>
        <dbReference type="ARBA" id="ARBA00023239"/>
    </source>
</evidence>
<gene>
    <name evidence="15" type="ordered locus">UWK_00921</name>
</gene>
<dbReference type="InterPro" id="IPR014729">
    <property type="entry name" value="Rossmann-like_a/b/a_fold"/>
</dbReference>
<dbReference type="Pfam" id="PF00875">
    <property type="entry name" value="DNA_photolyase"/>
    <property type="match status" value="1"/>
</dbReference>
<proteinExistence type="inferred from homology"/>
<keyword evidence="10" id="KW-0234">DNA repair</keyword>
<dbReference type="SUPFAM" id="SSF48173">
    <property type="entry name" value="Cryptochrome/photolyase FAD-binding domain"/>
    <property type="match status" value="1"/>
</dbReference>
<dbReference type="RefSeq" id="WP_015403191.1">
    <property type="nucleotide sequence ID" value="NC_020304.1"/>
</dbReference>
<dbReference type="GO" id="GO:0009650">
    <property type="term" value="P:UV protection"/>
    <property type="evidence" value="ECO:0007669"/>
    <property type="project" value="UniProtKB-ARBA"/>
</dbReference>
<keyword evidence="7" id="KW-0227">DNA damage</keyword>
<dbReference type="HOGENOM" id="CLU_026342_2_1_7"/>
<dbReference type="FunFam" id="1.10.579.10:FF:000002">
    <property type="entry name" value="Deoxyribodipyrimidine photolyase"/>
    <property type="match status" value="1"/>
</dbReference>
<evidence type="ECO:0000313" key="15">
    <source>
        <dbReference type="EMBL" id="AGF77495.1"/>
    </source>
</evidence>
<keyword evidence="6" id="KW-0285">Flavoprotein</keyword>